<keyword evidence="4" id="KW-1185">Reference proteome</keyword>
<organism evidence="3 4">
    <name type="scientific">Oceaniferula marina</name>
    <dbReference type="NCBI Taxonomy" id="2748318"/>
    <lineage>
        <taxon>Bacteria</taxon>
        <taxon>Pseudomonadati</taxon>
        <taxon>Verrucomicrobiota</taxon>
        <taxon>Verrucomicrobiia</taxon>
        <taxon>Verrucomicrobiales</taxon>
        <taxon>Verrucomicrobiaceae</taxon>
        <taxon>Oceaniferula</taxon>
    </lineage>
</organism>
<dbReference type="PROSITE" id="PS51379">
    <property type="entry name" value="4FE4S_FER_2"/>
    <property type="match status" value="1"/>
</dbReference>
<dbReference type="PANTHER" id="PTHR39163:SF1">
    <property type="entry name" value="FERREDOXIN"/>
    <property type="match status" value="1"/>
</dbReference>
<feature type="domain" description="4Fe-4S ferredoxin-type" evidence="2">
    <location>
        <begin position="2"/>
        <end position="30"/>
    </location>
</feature>
<evidence type="ECO:0000313" key="4">
    <source>
        <dbReference type="Proteomes" id="UP000557872"/>
    </source>
</evidence>
<dbReference type="Gene3D" id="3.30.70.20">
    <property type="match status" value="1"/>
</dbReference>
<dbReference type="InterPro" id="IPR052395">
    <property type="entry name" value="ET_Ferredoxin"/>
</dbReference>
<dbReference type="EMBL" id="JACBAZ010000014">
    <property type="protein sequence ID" value="NWK57552.1"/>
    <property type="molecule type" value="Genomic_DNA"/>
</dbReference>
<comment type="caution">
    <text evidence="3">The sequence shown here is derived from an EMBL/GenBank/DDBJ whole genome shotgun (WGS) entry which is preliminary data.</text>
</comment>
<sequence>MIRIRHKVAECVGCRHCADTAPQYFEMDEDGIAQLIDSKQNGVFQTAEGFEEDLQELQESEEGCPVNIIHVDQ</sequence>
<dbReference type="RefSeq" id="WP_178934768.1">
    <property type="nucleotide sequence ID" value="NZ_JACBAZ010000014.1"/>
</dbReference>
<name>A0A851GKJ3_9BACT</name>
<dbReference type="PANTHER" id="PTHR39163">
    <property type="entry name" value="FERREDOXIN"/>
    <property type="match status" value="1"/>
</dbReference>
<dbReference type="InterPro" id="IPR017896">
    <property type="entry name" value="4Fe4S_Fe-S-bd"/>
</dbReference>
<evidence type="ECO:0000259" key="2">
    <source>
        <dbReference type="PROSITE" id="PS51379"/>
    </source>
</evidence>
<dbReference type="Proteomes" id="UP000557872">
    <property type="component" value="Unassembled WGS sequence"/>
</dbReference>
<dbReference type="Pfam" id="PF13370">
    <property type="entry name" value="Fer4_13"/>
    <property type="match status" value="1"/>
</dbReference>
<reference evidence="3 4" key="1">
    <citation type="submission" date="2020-07" db="EMBL/GenBank/DDBJ databases">
        <title>Roseicoccus Jingziensis gen. nov., sp. nov., isolated from coastal seawater.</title>
        <authorList>
            <person name="Feng X."/>
        </authorList>
    </citation>
    <scope>NUCLEOTIDE SEQUENCE [LARGE SCALE GENOMIC DNA]</scope>
    <source>
        <strain evidence="3 4">N1E253</strain>
    </source>
</reference>
<proteinExistence type="predicted"/>
<accession>A0A851GKJ3</accession>
<dbReference type="AlphaFoldDB" id="A0A851GKJ3"/>
<dbReference type="SUPFAM" id="SSF54862">
    <property type="entry name" value="4Fe-4S ferredoxins"/>
    <property type="match status" value="1"/>
</dbReference>
<gene>
    <name evidence="3" type="ORF">HW115_18180</name>
</gene>
<evidence type="ECO:0000313" key="3">
    <source>
        <dbReference type="EMBL" id="NWK57552.1"/>
    </source>
</evidence>
<comment type="cofactor">
    <cofactor evidence="1">
        <name>[4Fe-4S] cluster</name>
        <dbReference type="ChEBI" id="CHEBI:49883"/>
    </cofactor>
</comment>
<evidence type="ECO:0000256" key="1">
    <source>
        <dbReference type="ARBA" id="ARBA00001966"/>
    </source>
</evidence>
<protein>
    <submittedName>
        <fullName evidence="3">Ferredoxin</fullName>
    </submittedName>
</protein>